<dbReference type="InterPro" id="IPR000182">
    <property type="entry name" value="GNAT_dom"/>
</dbReference>
<proteinExistence type="predicted"/>
<evidence type="ECO:0000313" key="2">
    <source>
        <dbReference type="EMBL" id="MED1565835.1"/>
    </source>
</evidence>
<comment type="caution">
    <text evidence="2">The sequence shown here is derived from an EMBL/GenBank/DDBJ whole genome shotgun (WGS) entry which is preliminary data.</text>
</comment>
<dbReference type="RefSeq" id="WP_327919636.1">
    <property type="nucleotide sequence ID" value="NZ_JARMDB010000007.1"/>
</dbReference>
<protein>
    <submittedName>
        <fullName evidence="2">GNAT family N-acetyltransferase</fullName>
    </submittedName>
</protein>
<dbReference type="Proteomes" id="UP001309448">
    <property type="component" value="Unassembled WGS sequence"/>
</dbReference>
<reference evidence="2 3" key="1">
    <citation type="submission" date="2023-03" db="EMBL/GenBank/DDBJ databases">
        <title>Bacillus Genome Sequencing.</title>
        <authorList>
            <person name="Dunlap C."/>
        </authorList>
    </citation>
    <scope>NUCLEOTIDE SEQUENCE [LARGE SCALE GENOMIC DNA]</scope>
    <source>
        <strain evidence="2 3">B-615</strain>
    </source>
</reference>
<name>A0ABU6MSI3_9BACI</name>
<dbReference type="PROSITE" id="PS51186">
    <property type="entry name" value="GNAT"/>
    <property type="match status" value="1"/>
</dbReference>
<organism evidence="2 3">
    <name type="scientific">Bacillus paramycoides</name>
    <dbReference type="NCBI Taxonomy" id="2026194"/>
    <lineage>
        <taxon>Bacteria</taxon>
        <taxon>Bacillati</taxon>
        <taxon>Bacillota</taxon>
        <taxon>Bacilli</taxon>
        <taxon>Bacillales</taxon>
        <taxon>Bacillaceae</taxon>
        <taxon>Bacillus</taxon>
        <taxon>Bacillus cereus group</taxon>
    </lineage>
</organism>
<gene>
    <name evidence="2" type="ORF">P4U88_07740</name>
</gene>
<dbReference type="Gene3D" id="3.40.630.30">
    <property type="match status" value="1"/>
</dbReference>
<accession>A0ABU6MSI3</accession>
<keyword evidence="3" id="KW-1185">Reference proteome</keyword>
<dbReference type="EMBL" id="JARMDB010000007">
    <property type="protein sequence ID" value="MED1565835.1"/>
    <property type="molecule type" value="Genomic_DNA"/>
</dbReference>
<evidence type="ECO:0000313" key="3">
    <source>
        <dbReference type="Proteomes" id="UP001309448"/>
    </source>
</evidence>
<dbReference type="InterPro" id="IPR016181">
    <property type="entry name" value="Acyl_CoA_acyltransferase"/>
</dbReference>
<dbReference type="Pfam" id="PF00583">
    <property type="entry name" value="Acetyltransf_1"/>
    <property type="match status" value="1"/>
</dbReference>
<dbReference type="SUPFAM" id="SSF55729">
    <property type="entry name" value="Acyl-CoA N-acyltransferases (Nat)"/>
    <property type="match status" value="1"/>
</dbReference>
<sequence length="155" mass="17982">MELHFYNEKFKNMINQYTLSEEQLCYTSLPKESVKLSNEDSDRHSILAMKDDEFVTFFVLHKNEGVKPYTDNEKSVLIRAFSTDFHHQGKGYAKQALKILPEFVRNNFLGINEIVLAVNVKNLAAQSLYKKCGFCDNGVRRIGRKGELIIMSYYL</sequence>
<feature type="domain" description="N-acetyltransferase" evidence="1">
    <location>
        <begin position="1"/>
        <end position="155"/>
    </location>
</feature>
<evidence type="ECO:0000259" key="1">
    <source>
        <dbReference type="PROSITE" id="PS51186"/>
    </source>
</evidence>